<evidence type="ECO:0000256" key="1">
    <source>
        <dbReference type="ARBA" id="ARBA00022722"/>
    </source>
</evidence>
<dbReference type="RefSeq" id="WP_198738376.1">
    <property type="nucleotide sequence ID" value="NZ_JAEIOS010000011.1"/>
</dbReference>
<dbReference type="GO" id="GO:0003723">
    <property type="term" value="F:RNA binding"/>
    <property type="evidence" value="ECO:0007669"/>
    <property type="project" value="InterPro"/>
</dbReference>
<dbReference type="InterPro" id="IPR016191">
    <property type="entry name" value="Ribonuclease/ribotoxin"/>
</dbReference>
<gene>
    <name evidence="4" type="ORF">JDV75_06405</name>
</gene>
<keyword evidence="5" id="KW-1185">Reference proteome</keyword>
<organism evidence="4 5">
    <name type="scientific">Corynebacterium meridianum</name>
    <dbReference type="NCBI Taxonomy" id="2765363"/>
    <lineage>
        <taxon>Bacteria</taxon>
        <taxon>Bacillati</taxon>
        <taxon>Actinomycetota</taxon>
        <taxon>Actinomycetes</taxon>
        <taxon>Mycobacteriales</taxon>
        <taxon>Corynebacteriaceae</taxon>
        <taxon>Corynebacterium</taxon>
    </lineage>
</organism>
<dbReference type="InterPro" id="IPR000026">
    <property type="entry name" value="N1-like"/>
</dbReference>
<feature type="region of interest" description="Disordered" evidence="3">
    <location>
        <begin position="26"/>
        <end position="71"/>
    </location>
</feature>
<evidence type="ECO:0000256" key="2">
    <source>
        <dbReference type="ARBA" id="ARBA00022801"/>
    </source>
</evidence>
<dbReference type="EMBL" id="JAEIOS010000011">
    <property type="protein sequence ID" value="MBI8989390.1"/>
    <property type="molecule type" value="Genomic_DNA"/>
</dbReference>
<dbReference type="GO" id="GO:0004521">
    <property type="term" value="F:RNA endonuclease activity"/>
    <property type="evidence" value="ECO:0007669"/>
    <property type="project" value="InterPro"/>
</dbReference>
<name>A0A934M8R1_9CORY</name>
<accession>A0A934M8R1</accession>
<evidence type="ECO:0000313" key="5">
    <source>
        <dbReference type="Proteomes" id="UP000645966"/>
    </source>
</evidence>
<comment type="caution">
    <text evidence="4">The sequence shown here is derived from an EMBL/GenBank/DDBJ whole genome shotgun (WGS) entry which is preliminary data.</text>
</comment>
<dbReference type="Proteomes" id="UP000645966">
    <property type="component" value="Unassembled WGS sequence"/>
</dbReference>
<feature type="compositionally biased region" description="Polar residues" evidence="3">
    <location>
        <begin position="40"/>
        <end position="60"/>
    </location>
</feature>
<dbReference type="Gene3D" id="3.10.450.30">
    <property type="entry name" value="Microbial ribonucleases"/>
    <property type="match status" value="1"/>
</dbReference>
<protein>
    <submittedName>
        <fullName evidence="4">Ribonuclease</fullName>
    </submittedName>
</protein>
<dbReference type="Pfam" id="PF00545">
    <property type="entry name" value="Ribonuclease"/>
    <property type="match status" value="1"/>
</dbReference>
<evidence type="ECO:0000256" key="3">
    <source>
        <dbReference type="SAM" id="MobiDB-lite"/>
    </source>
</evidence>
<evidence type="ECO:0000313" key="4">
    <source>
        <dbReference type="EMBL" id="MBI8989390.1"/>
    </source>
</evidence>
<dbReference type="SUPFAM" id="SSF53933">
    <property type="entry name" value="Microbial ribonucleases"/>
    <property type="match status" value="1"/>
</dbReference>
<keyword evidence="1" id="KW-0540">Nuclease</keyword>
<dbReference type="GO" id="GO:0016787">
    <property type="term" value="F:hydrolase activity"/>
    <property type="evidence" value="ECO:0007669"/>
    <property type="project" value="UniProtKB-KW"/>
</dbReference>
<proteinExistence type="predicted"/>
<dbReference type="AlphaFoldDB" id="A0A934M8R1"/>
<keyword evidence="2" id="KW-0378">Hydrolase</keyword>
<sequence>MDNRRLLGTVAGAALVLGAAWFGVDLAGDSTAPSTPPRESAQSSTAPRSPTESAARSPSATRERTCPLDTLPEQAELVVADILAGGPFDHPEHDGKHFGNYERRLPRENNSYYREYTVETPGLRHRGERRIITGGGTDRDPDVWYYTDDHYDSFCLIPDAEENR</sequence>
<reference evidence="4" key="1">
    <citation type="submission" date="2020-12" db="EMBL/GenBank/DDBJ databases">
        <title>Genome public.</title>
        <authorList>
            <person name="Sun Q."/>
        </authorList>
    </citation>
    <scope>NUCLEOTIDE SEQUENCE</scope>
    <source>
        <strain evidence="4">CCM 8863</strain>
    </source>
</reference>